<keyword evidence="5" id="KW-0949">S-adenosyl-L-methionine</keyword>
<evidence type="ECO:0000256" key="8">
    <source>
        <dbReference type="ARBA" id="ARBA00023066"/>
    </source>
</evidence>
<dbReference type="NCBIfam" id="TIGR00535">
    <property type="entry name" value="SAM_DCase"/>
    <property type="match status" value="1"/>
</dbReference>
<dbReference type="AlphaFoldDB" id="A0A162RV78"/>
<evidence type="ECO:0000256" key="11">
    <source>
        <dbReference type="ARBA" id="ARBA00023239"/>
    </source>
</evidence>
<evidence type="ECO:0000256" key="5">
    <source>
        <dbReference type="ARBA" id="ARBA00022691"/>
    </source>
</evidence>
<comment type="cofactor">
    <cofactor evidence="1">
        <name>pyruvate</name>
        <dbReference type="ChEBI" id="CHEBI:15361"/>
    </cofactor>
</comment>
<dbReference type="GO" id="GO:0005829">
    <property type="term" value="C:cytosol"/>
    <property type="evidence" value="ECO:0007669"/>
    <property type="project" value="TreeGrafter"/>
</dbReference>
<dbReference type="InterPro" id="IPR048283">
    <property type="entry name" value="AdoMetDC-like"/>
</dbReference>
<evidence type="ECO:0000256" key="13">
    <source>
        <dbReference type="ARBA" id="ARBA00023317"/>
    </source>
</evidence>
<evidence type="ECO:0000256" key="3">
    <source>
        <dbReference type="ARBA" id="ARBA00008466"/>
    </source>
</evidence>
<comment type="similarity">
    <text evidence="3">Belongs to the eukaryotic AdoMetDC family.</text>
</comment>
<feature type="chain" id="PRO_5042320295" description="S-adenosylmethionine decarboxylase beta chain" evidence="18">
    <location>
        <begin position="1"/>
        <end position="71"/>
    </location>
</feature>
<dbReference type="OrthoDB" id="1068353at2759"/>
<feature type="binding site" evidence="15">
    <location>
        <position position="1"/>
    </location>
    <ligand>
        <name>substrate</name>
    </ligand>
</feature>
<evidence type="ECO:0000313" key="19">
    <source>
        <dbReference type="EMBL" id="OAD08999.1"/>
    </source>
</evidence>
<evidence type="ECO:0000256" key="18">
    <source>
        <dbReference type="PIRSR" id="PIRSR001355-5"/>
    </source>
</evidence>
<dbReference type="GO" id="GO:0004014">
    <property type="term" value="F:adenosylmethionine decarboxylase activity"/>
    <property type="evidence" value="ECO:0007669"/>
    <property type="project" value="UniProtKB-EC"/>
</dbReference>
<feature type="site" description="Cleavage (non-hydrolytic); by autolysis" evidence="17">
    <location>
        <begin position="71"/>
        <end position="72"/>
    </location>
</feature>
<keyword evidence="13" id="KW-0670">Pyruvate</keyword>
<feature type="binding site" evidence="15">
    <location>
        <position position="278"/>
    </location>
    <ligand>
        <name>substrate</name>
    </ligand>
</feature>
<dbReference type="SUPFAM" id="SSF56276">
    <property type="entry name" value="S-adenosylmethionine decarboxylase"/>
    <property type="match status" value="1"/>
</dbReference>
<protein>
    <recommendedName>
        <fullName evidence="4">adenosylmethionine decarboxylase</fullName>
        <ecNumber evidence="4">4.1.1.50</ecNumber>
    </recommendedName>
</protein>
<feature type="non-terminal residue" evidence="19">
    <location>
        <position position="369"/>
    </location>
</feature>
<dbReference type="Pfam" id="PF01536">
    <property type="entry name" value="SAM_decarbox"/>
    <property type="match status" value="1"/>
</dbReference>
<feature type="modified residue" description="Pyruvic acid (Ser); by autocatalysis" evidence="16">
    <location>
        <position position="72"/>
    </location>
</feature>
<keyword evidence="9" id="KW-0620">Polyamine biosynthesis</keyword>
<keyword evidence="8" id="KW-0745">Spermidine biosynthesis</keyword>
<feature type="non-terminal residue" evidence="19">
    <location>
        <position position="1"/>
    </location>
</feature>
<evidence type="ECO:0000313" key="20">
    <source>
        <dbReference type="Proteomes" id="UP000077051"/>
    </source>
</evidence>
<evidence type="ECO:0000256" key="6">
    <source>
        <dbReference type="ARBA" id="ARBA00022793"/>
    </source>
</evidence>
<feature type="active site" description="Proton acceptor; for processing activity" evidence="14">
    <location>
        <position position="274"/>
    </location>
</feature>
<feature type="chain" id="PRO_5042320294" description="S-adenosylmethionine decarboxylase alpha chain" evidence="18">
    <location>
        <begin position="72"/>
        <end position="369"/>
    </location>
</feature>
<reference evidence="19 20" key="1">
    <citation type="submission" date="2015-06" db="EMBL/GenBank/DDBJ databases">
        <title>Expansion of signal transduction pathways in fungi by whole-genome duplication.</title>
        <authorList>
            <consortium name="DOE Joint Genome Institute"/>
            <person name="Corrochano L.M."/>
            <person name="Kuo A."/>
            <person name="Marcet-Houben M."/>
            <person name="Polaino S."/>
            <person name="Salamov A."/>
            <person name="Villalobos J.M."/>
            <person name="Alvarez M.I."/>
            <person name="Avalos J."/>
            <person name="Benito E.P."/>
            <person name="Benoit I."/>
            <person name="Burger G."/>
            <person name="Camino L.P."/>
            <person name="Canovas D."/>
            <person name="Cerda-Olmedo E."/>
            <person name="Cheng J.-F."/>
            <person name="Dominguez A."/>
            <person name="Elias M."/>
            <person name="Eslava A.P."/>
            <person name="Glaser F."/>
            <person name="Grimwood J."/>
            <person name="Gutierrez G."/>
            <person name="Heitman J."/>
            <person name="Henrissat B."/>
            <person name="Iturriaga E.A."/>
            <person name="Lang B.F."/>
            <person name="Lavin J.L."/>
            <person name="Lee S."/>
            <person name="Li W."/>
            <person name="Lindquist E."/>
            <person name="Lopez-Garcia S."/>
            <person name="Luque E.M."/>
            <person name="Marcos A.T."/>
            <person name="Martin J."/>
            <person name="Mccluskey K."/>
            <person name="Medina H.R."/>
            <person name="Miralles-Duran A."/>
            <person name="Miyazaki A."/>
            <person name="Munoz-Torres E."/>
            <person name="Oguiza J.A."/>
            <person name="Ohm R."/>
            <person name="Olmedo M."/>
            <person name="Orejas M."/>
            <person name="Ortiz-Castellanos L."/>
            <person name="Pisabarro A.G."/>
            <person name="Rodriguez-Romero J."/>
            <person name="Ruiz-Herrera J."/>
            <person name="Ruiz-Vazquez R."/>
            <person name="Sanz C."/>
            <person name="Schackwitz W."/>
            <person name="Schmutz J."/>
            <person name="Shahriari M."/>
            <person name="Shelest E."/>
            <person name="Silva-Franco F."/>
            <person name="Soanes D."/>
            <person name="Syed K."/>
            <person name="Tagua V.G."/>
            <person name="Talbot N.J."/>
            <person name="Thon M."/>
            <person name="De Vries R.P."/>
            <person name="Wiebenga A."/>
            <person name="Yadav J.S."/>
            <person name="Braun E.L."/>
            <person name="Baker S."/>
            <person name="Garre V."/>
            <person name="Horwitz B."/>
            <person name="Torres-Martinez S."/>
            <person name="Idnurm A."/>
            <person name="Herrera-Estrella A."/>
            <person name="Gabaldon T."/>
            <person name="Grigoriev I.V."/>
        </authorList>
    </citation>
    <scope>NUCLEOTIDE SEQUENCE [LARGE SCALE GENOMIC DNA]</scope>
    <source>
        <strain evidence="19 20">CBS 277.49</strain>
    </source>
</reference>
<evidence type="ECO:0000256" key="2">
    <source>
        <dbReference type="ARBA" id="ARBA00004911"/>
    </source>
</evidence>
<evidence type="ECO:0000256" key="14">
    <source>
        <dbReference type="PIRSR" id="PIRSR001355-1"/>
    </source>
</evidence>
<dbReference type="PANTHER" id="PTHR11570">
    <property type="entry name" value="S-ADENOSYLMETHIONINE DECARBOXYLASE"/>
    <property type="match status" value="1"/>
</dbReference>
<dbReference type="InterPro" id="IPR001985">
    <property type="entry name" value="S-AdoMet_decarboxylase_euk"/>
</dbReference>
<dbReference type="EMBL" id="AMYB01000001">
    <property type="protein sequence ID" value="OAD08999.1"/>
    <property type="molecule type" value="Genomic_DNA"/>
</dbReference>
<evidence type="ECO:0000256" key="9">
    <source>
        <dbReference type="ARBA" id="ARBA00023115"/>
    </source>
</evidence>
<evidence type="ECO:0000256" key="15">
    <source>
        <dbReference type="PIRSR" id="PIRSR001355-2"/>
    </source>
</evidence>
<feature type="active site" description="Schiff-base intermediate with substrate; via pyruvic acid" evidence="14">
    <location>
        <position position="72"/>
    </location>
</feature>
<comment type="caution">
    <text evidence="19">The sequence shown here is derived from an EMBL/GenBank/DDBJ whole genome shotgun (WGS) entry which is preliminary data.</text>
</comment>
<evidence type="ECO:0000256" key="10">
    <source>
        <dbReference type="ARBA" id="ARBA00023145"/>
    </source>
</evidence>
<keyword evidence="12" id="KW-0704">Schiff base</keyword>
<keyword evidence="7 17" id="KW-0068">Autocatalytic cleavage</keyword>
<dbReference type="Gene3D" id="3.60.90.10">
    <property type="entry name" value="S-adenosylmethionine decarboxylase"/>
    <property type="match status" value="1"/>
</dbReference>
<name>A0A162RV78_MUCCL</name>
<gene>
    <name evidence="19" type="ORF">MUCCIDRAFT_130612</name>
</gene>
<keyword evidence="10" id="KW-0865">Zymogen</keyword>
<dbReference type="GO" id="GO:0008295">
    <property type="term" value="P:spermidine biosynthetic process"/>
    <property type="evidence" value="ECO:0007669"/>
    <property type="project" value="UniProtKB-KW"/>
</dbReference>
<sequence>FEGPEKLLEIWFSPSPERLKDHQNLSSDESEDDTGLRVIPRPVFDKMLALVKCTVLNVISNKDVDAYLLSESSMFVYPHKMILKTCGTTTLLLAVSRLLEIAKNYCGFEKVWRVFYSRKAFMFPERQIGPHRSWDDEVKFLDKYFDAGSSYIVGKERQDQWHLYMTKPSDDVLHHPSSRPLPPHLRDPSPFGNAGHFHPDQTIEIHMTGLNQEKMKKFYHDASQTESGIPGGKWVDQQTGIDKLYPMATLDSYLFEPCGYSSNAIWDDMYFNFHVTPEEECSYASFETNIPVEKSHANSGEQSPVEALITQVLDVFDPSQFTVTYFTSHHKEHHSHSHMVRSMSALHGYKRTNRILYEFEGYDLVYGHY</sequence>
<feature type="active site" description="Proton donor; for catalytic activity" evidence="14">
    <location>
        <position position="86"/>
    </location>
</feature>
<feature type="binding site" evidence="15">
    <location>
        <position position="255"/>
    </location>
    <ligand>
        <name>substrate</name>
    </ligand>
</feature>
<dbReference type="STRING" id="747725.A0A162RV78"/>
<dbReference type="EC" id="4.1.1.50" evidence="4"/>
<comment type="pathway">
    <text evidence="2">Amine and polyamine biosynthesis; S-adenosylmethioninamine biosynthesis; S-adenosylmethioninamine from S-adenosyl-L-methionine: step 1/1.</text>
</comment>
<feature type="binding site" evidence="15">
    <location>
        <position position="71"/>
    </location>
    <ligand>
        <name>substrate</name>
    </ligand>
</feature>
<organism evidence="19 20">
    <name type="scientific">Mucor lusitanicus CBS 277.49</name>
    <dbReference type="NCBI Taxonomy" id="747725"/>
    <lineage>
        <taxon>Eukaryota</taxon>
        <taxon>Fungi</taxon>
        <taxon>Fungi incertae sedis</taxon>
        <taxon>Mucoromycota</taxon>
        <taxon>Mucoromycotina</taxon>
        <taxon>Mucoromycetes</taxon>
        <taxon>Mucorales</taxon>
        <taxon>Mucorineae</taxon>
        <taxon>Mucoraceae</taxon>
        <taxon>Mucor</taxon>
    </lineage>
</organism>
<dbReference type="PIRSF" id="PIRSF001355">
    <property type="entry name" value="S-AdenosylMet_decarboxylase"/>
    <property type="match status" value="1"/>
</dbReference>
<dbReference type="GO" id="GO:0006597">
    <property type="term" value="P:spermine biosynthetic process"/>
    <property type="evidence" value="ECO:0007669"/>
    <property type="project" value="InterPro"/>
</dbReference>
<evidence type="ECO:0000256" key="17">
    <source>
        <dbReference type="PIRSR" id="PIRSR001355-4"/>
    </source>
</evidence>
<keyword evidence="6" id="KW-0210">Decarboxylase</keyword>
<dbReference type="UniPathway" id="UPA00331">
    <property type="reaction ID" value="UER00451"/>
</dbReference>
<evidence type="ECO:0000256" key="1">
    <source>
        <dbReference type="ARBA" id="ARBA00001928"/>
    </source>
</evidence>
<dbReference type="VEuPathDB" id="FungiDB:MUCCIDRAFT_130612"/>
<dbReference type="InterPro" id="IPR016067">
    <property type="entry name" value="S-AdoMet_deCO2ase_core"/>
</dbReference>
<keyword evidence="20" id="KW-1185">Reference proteome</keyword>
<dbReference type="PANTHER" id="PTHR11570:SF0">
    <property type="entry name" value="S-ADENOSYLMETHIONINE DECARBOXYLASE PROENZYME"/>
    <property type="match status" value="1"/>
</dbReference>
<dbReference type="PROSITE" id="PS01336">
    <property type="entry name" value="ADOMETDC"/>
    <property type="match status" value="1"/>
</dbReference>
<accession>A0A162RV78</accession>
<dbReference type="InterPro" id="IPR018166">
    <property type="entry name" value="S-AdoMet_deCO2ase_CS"/>
</dbReference>
<proteinExistence type="inferred from homology"/>
<keyword evidence="11" id="KW-0456">Lyase</keyword>
<evidence type="ECO:0000256" key="4">
    <source>
        <dbReference type="ARBA" id="ARBA00012357"/>
    </source>
</evidence>
<evidence type="ECO:0000256" key="12">
    <source>
        <dbReference type="ARBA" id="ARBA00023270"/>
    </source>
</evidence>
<evidence type="ECO:0000256" key="16">
    <source>
        <dbReference type="PIRSR" id="PIRSR001355-3"/>
    </source>
</evidence>
<evidence type="ECO:0000256" key="7">
    <source>
        <dbReference type="ARBA" id="ARBA00022813"/>
    </source>
</evidence>
<dbReference type="Proteomes" id="UP000077051">
    <property type="component" value="Unassembled WGS sequence"/>
</dbReference>
<feature type="active site" description="Proton acceptor; for processing activity" evidence="14">
    <location>
        <position position="261"/>
    </location>
</feature>